<evidence type="ECO:0000313" key="2">
    <source>
        <dbReference type="Proteomes" id="UP001596106"/>
    </source>
</evidence>
<name>A0ABW0IEZ1_9BACT</name>
<dbReference type="EMBL" id="JBHSMA010000008">
    <property type="protein sequence ID" value="MFC5411831.1"/>
    <property type="molecule type" value="Genomic_DNA"/>
</dbReference>
<comment type="caution">
    <text evidence="1">The sequence shown here is derived from an EMBL/GenBank/DDBJ whole genome shotgun (WGS) entry which is preliminary data.</text>
</comment>
<reference evidence="2" key="1">
    <citation type="journal article" date="2019" name="Int. J. Syst. Evol. Microbiol.">
        <title>The Global Catalogue of Microorganisms (GCM) 10K type strain sequencing project: providing services to taxonomists for standard genome sequencing and annotation.</title>
        <authorList>
            <consortium name="The Broad Institute Genomics Platform"/>
            <consortium name="The Broad Institute Genome Sequencing Center for Infectious Disease"/>
            <person name="Wu L."/>
            <person name="Ma J."/>
        </authorList>
    </citation>
    <scope>NUCLEOTIDE SEQUENCE [LARGE SCALE GENOMIC DNA]</scope>
    <source>
        <strain evidence="2">CCUG 55250</strain>
    </source>
</reference>
<proteinExistence type="predicted"/>
<accession>A0ABW0IEZ1</accession>
<sequence length="415" mass="46187">MLLTGLAFAGFSQTCNGVLGEAIINETFGTSVTRPLESGETTYRFVSDRCPGDGEYILANSSHCFGSTWHTITEDHTENDVGGAMLIVNASHEAGEFYSHTVTGLCRGITYEFSVWVLNLMNPVLANGCNPIEPAPLDPNITMKIERPDGSVIQTINTGSIGRSATPTWLRYAVLFTMPDTGNSVVIKLVNNGPGGCGNDLSLDDIQFRPCHPVLAIRYTETASSTLEGCANSKHLIQSDLGSGYERPVYQWQESTDGVKWSNIIHATTDSYLVQVHESENRYYRLVCAPYPNAITEQDTPCQSVSNPLMVTIRNPNDCRGPQIHIPDSFTPNNDGFNDVLNVYHFDNIIFELRIFNRWGSVIFRTDTNGFRWDGTYLEKPCPEGIYPWKVTYRSTDTNQTENDYFKTGQVLLVR</sequence>
<evidence type="ECO:0000313" key="1">
    <source>
        <dbReference type="EMBL" id="MFC5411831.1"/>
    </source>
</evidence>
<dbReference type="NCBIfam" id="TIGR04131">
    <property type="entry name" value="Bac_Flav_CTERM"/>
    <property type="match status" value="1"/>
</dbReference>
<dbReference type="Gene3D" id="2.60.120.260">
    <property type="entry name" value="Galactose-binding domain-like"/>
    <property type="match status" value="1"/>
</dbReference>
<organism evidence="1 2">
    <name type="scientific">Larkinella bovis</name>
    <dbReference type="NCBI Taxonomy" id="683041"/>
    <lineage>
        <taxon>Bacteria</taxon>
        <taxon>Pseudomonadati</taxon>
        <taxon>Bacteroidota</taxon>
        <taxon>Cytophagia</taxon>
        <taxon>Cytophagales</taxon>
        <taxon>Spirosomataceae</taxon>
        <taxon>Larkinella</taxon>
    </lineage>
</organism>
<gene>
    <name evidence="1" type="ORF">ACFPMF_21085</name>
</gene>
<protein>
    <submittedName>
        <fullName evidence="1">Gliding motility-associated C-terminal domain-containing protein</fullName>
    </submittedName>
</protein>
<keyword evidence="2" id="KW-1185">Reference proteome</keyword>
<dbReference type="InterPro" id="IPR026341">
    <property type="entry name" value="T9SS_type_B"/>
</dbReference>
<dbReference type="Proteomes" id="UP001596106">
    <property type="component" value="Unassembled WGS sequence"/>
</dbReference>
<dbReference type="Pfam" id="PF13585">
    <property type="entry name" value="CHU_C"/>
    <property type="match status" value="1"/>
</dbReference>